<dbReference type="SUPFAM" id="SSF51182">
    <property type="entry name" value="RmlC-like cupins"/>
    <property type="match status" value="1"/>
</dbReference>
<dbReference type="OrthoDB" id="3782397at2"/>
<sequence length="118" mass="13202">MKIFTYYQQDGRVIDRFESRGAVIHPLVKSEKPFQIGCMYLGQDSVLGMHKAMCPQLFIVTDGSGWVRVEGGEKIPVEKGTAVFWNTGENHESGSDTGMTAIVAEGEEFDPERFLELK</sequence>
<gene>
    <name evidence="1" type="ORF">D3H55_10235</name>
</gene>
<comment type="caution">
    <text evidence="1">The sequence shown here is derived from an EMBL/GenBank/DDBJ whole genome shotgun (WGS) entry which is preliminary data.</text>
</comment>
<evidence type="ECO:0000313" key="2">
    <source>
        <dbReference type="Proteomes" id="UP000265801"/>
    </source>
</evidence>
<evidence type="ECO:0000313" key="1">
    <source>
        <dbReference type="EMBL" id="RIW33969.1"/>
    </source>
</evidence>
<proteinExistence type="predicted"/>
<dbReference type="EMBL" id="QXIR01000012">
    <property type="protein sequence ID" value="RIW33969.1"/>
    <property type="molecule type" value="Genomic_DNA"/>
</dbReference>
<organism evidence="1 2">
    <name type="scientific">Bacillus salacetis</name>
    <dbReference type="NCBI Taxonomy" id="2315464"/>
    <lineage>
        <taxon>Bacteria</taxon>
        <taxon>Bacillati</taxon>
        <taxon>Bacillota</taxon>
        <taxon>Bacilli</taxon>
        <taxon>Bacillales</taxon>
        <taxon>Bacillaceae</taxon>
        <taxon>Bacillus</taxon>
    </lineage>
</organism>
<dbReference type="InterPro" id="IPR014710">
    <property type="entry name" value="RmlC-like_jellyroll"/>
</dbReference>
<reference evidence="1 2" key="1">
    <citation type="submission" date="2018-09" db="EMBL/GenBank/DDBJ databases">
        <title>Bacillus saliacetes sp. nov., isolated from Thai shrimp paste (Ka-pi).</title>
        <authorList>
            <person name="Daroonpunt R."/>
            <person name="Tanasupawat S."/>
            <person name="Yiamsombut S."/>
        </authorList>
    </citation>
    <scope>NUCLEOTIDE SEQUENCE [LARGE SCALE GENOMIC DNA]</scope>
    <source>
        <strain evidence="1 2">SKP7-4</strain>
    </source>
</reference>
<dbReference type="RefSeq" id="WP_119546816.1">
    <property type="nucleotide sequence ID" value="NZ_QXIR01000012.1"/>
</dbReference>
<keyword evidence="2" id="KW-1185">Reference proteome</keyword>
<dbReference type="Gene3D" id="2.60.120.10">
    <property type="entry name" value="Jelly Rolls"/>
    <property type="match status" value="1"/>
</dbReference>
<dbReference type="InterPro" id="IPR011051">
    <property type="entry name" value="RmlC_Cupin_sf"/>
</dbReference>
<dbReference type="AlphaFoldDB" id="A0A3A1QYV7"/>
<accession>A0A3A1QYV7</accession>
<name>A0A3A1QYV7_9BACI</name>
<dbReference type="Proteomes" id="UP000265801">
    <property type="component" value="Unassembled WGS sequence"/>
</dbReference>
<protein>
    <submittedName>
        <fullName evidence="1">Cupin</fullName>
    </submittedName>
</protein>